<comment type="cofactor">
    <cofactor evidence="1">
        <name>FAD</name>
        <dbReference type="ChEBI" id="CHEBI:57692"/>
    </cofactor>
</comment>
<evidence type="ECO:0000256" key="1">
    <source>
        <dbReference type="ARBA" id="ARBA00001974"/>
    </source>
</evidence>
<dbReference type="RefSeq" id="WP_111419594.1">
    <property type="nucleotide sequence ID" value="NZ_NPEX01000082.1"/>
</dbReference>
<protein>
    <submittedName>
        <fullName evidence="6">FAD-binding monooxygenase</fullName>
    </submittedName>
</protein>
<dbReference type="Gene3D" id="3.30.70.2450">
    <property type="match status" value="1"/>
</dbReference>
<dbReference type="SUPFAM" id="SSF51905">
    <property type="entry name" value="FAD/NAD(P)-binding domain"/>
    <property type="match status" value="1"/>
</dbReference>
<dbReference type="PRINTS" id="PR00420">
    <property type="entry name" value="RNGMNOXGNASE"/>
</dbReference>
<dbReference type="GO" id="GO:0016709">
    <property type="term" value="F:oxidoreductase activity, acting on paired donors, with incorporation or reduction of molecular oxygen, NAD(P)H as one donor, and incorporation of one atom of oxygen"/>
    <property type="evidence" value="ECO:0007669"/>
    <property type="project" value="UniProtKB-ARBA"/>
</dbReference>
<evidence type="ECO:0000313" key="6">
    <source>
        <dbReference type="EMBL" id="RAI43560.1"/>
    </source>
</evidence>
<comment type="similarity">
    <text evidence="2">Belongs to the PheA/TfdB FAD monooxygenase family.</text>
</comment>
<keyword evidence="7" id="KW-1185">Reference proteome</keyword>
<dbReference type="SUPFAM" id="SSF52833">
    <property type="entry name" value="Thioredoxin-like"/>
    <property type="match status" value="1"/>
</dbReference>
<evidence type="ECO:0000256" key="4">
    <source>
        <dbReference type="ARBA" id="ARBA00022827"/>
    </source>
</evidence>
<dbReference type="PANTHER" id="PTHR43004">
    <property type="entry name" value="TRK SYSTEM POTASSIUM UPTAKE PROTEIN"/>
    <property type="match status" value="1"/>
</dbReference>
<keyword evidence="6" id="KW-0503">Monooxygenase</keyword>
<evidence type="ECO:0000259" key="5">
    <source>
        <dbReference type="Pfam" id="PF01494"/>
    </source>
</evidence>
<sequence length="522" mass="58224">MTVADHTRPIIVVGAGPVGLTTALGLDFYGLPVKVFEEDDQLSLDTKAGTILTRTLEAFRRYGVADPVLARALRVDEIGGLDRATNTPTLSVRTEVLAEDTRYPFVINLPQHHLEPVLREEFEARRPGALHMQHRLTSFRQTAESVVATFETPDGPREVEGAYLLACDGGRSTVRTQLGVPVEGVSHDVRYMLVDLKVDLDTENPRDYPYLAYFSDPQEWMILVRQPHCWRLLFPLPPEAEPPGPDVLADKARRFIGDVRDMEVINTVVYRVHHRIAAQWRRDRVFLMGDAAHLITPMWALGLNTGILDAISLPWRLAWVMRGWADDMLLDGYAREQQPLATGGSGQMAEQARKYMGGEGEIGDLMSSSAWGLAATRTLLGVRIGVDDATPWSMVKMGREPLRVGDRMPDAEVHAADGRPHRLHDLIDDSFVAFYFTDARRRPPIPHDTGPGLRHRLVSRWDAPLDSGLRDRALLDVGGKLFQRIGCPPDTLVLVRPDDCVAAVLPIRDGAAEEAYRRIVGR</sequence>
<dbReference type="GO" id="GO:0071949">
    <property type="term" value="F:FAD binding"/>
    <property type="evidence" value="ECO:0007669"/>
    <property type="project" value="InterPro"/>
</dbReference>
<dbReference type="Pfam" id="PF01494">
    <property type="entry name" value="FAD_binding_3"/>
    <property type="match status" value="1"/>
</dbReference>
<reference evidence="6 7" key="1">
    <citation type="submission" date="2017-07" db="EMBL/GenBank/DDBJ databases">
        <title>Draft Genome Sequences of Select Purple Nonsulfur Bacteria.</title>
        <authorList>
            <person name="Lasarre B."/>
            <person name="Mckinlay J.B."/>
        </authorList>
    </citation>
    <scope>NUCLEOTIDE SEQUENCE [LARGE SCALE GENOMIC DNA]</scope>
    <source>
        <strain evidence="6 7">DSM 5909</strain>
    </source>
</reference>
<dbReference type="Gene3D" id="3.50.50.60">
    <property type="entry name" value="FAD/NAD(P)-binding domain"/>
    <property type="match status" value="1"/>
</dbReference>
<dbReference type="Proteomes" id="UP000249130">
    <property type="component" value="Unassembled WGS sequence"/>
</dbReference>
<dbReference type="AlphaFoldDB" id="A0A327KXC2"/>
<dbReference type="InterPro" id="IPR050641">
    <property type="entry name" value="RIFMO-like"/>
</dbReference>
<dbReference type="InterPro" id="IPR036188">
    <property type="entry name" value="FAD/NAD-bd_sf"/>
</dbReference>
<accession>A0A327KXC2</accession>
<name>A0A327KXC2_9BRAD</name>
<dbReference type="InterPro" id="IPR036249">
    <property type="entry name" value="Thioredoxin-like_sf"/>
</dbReference>
<evidence type="ECO:0000256" key="2">
    <source>
        <dbReference type="ARBA" id="ARBA00007801"/>
    </source>
</evidence>
<organism evidence="6 7">
    <name type="scientific">Rhodoplanes roseus</name>
    <dbReference type="NCBI Taxonomy" id="29409"/>
    <lineage>
        <taxon>Bacteria</taxon>
        <taxon>Pseudomonadati</taxon>
        <taxon>Pseudomonadota</taxon>
        <taxon>Alphaproteobacteria</taxon>
        <taxon>Hyphomicrobiales</taxon>
        <taxon>Nitrobacteraceae</taxon>
        <taxon>Rhodoplanes</taxon>
    </lineage>
</organism>
<keyword evidence="4" id="KW-0274">FAD</keyword>
<dbReference type="Gene3D" id="3.40.30.120">
    <property type="match status" value="1"/>
</dbReference>
<dbReference type="EMBL" id="NPEX01000082">
    <property type="protein sequence ID" value="RAI43560.1"/>
    <property type="molecule type" value="Genomic_DNA"/>
</dbReference>
<keyword evidence="6" id="KW-0560">Oxidoreductase</keyword>
<dbReference type="InterPro" id="IPR002938">
    <property type="entry name" value="FAD-bd"/>
</dbReference>
<proteinExistence type="inferred from homology"/>
<dbReference type="OrthoDB" id="9791689at2"/>
<feature type="domain" description="FAD-binding" evidence="5">
    <location>
        <begin position="9"/>
        <end position="342"/>
    </location>
</feature>
<keyword evidence="3" id="KW-0285">Flavoprotein</keyword>
<dbReference type="PANTHER" id="PTHR43004:SF19">
    <property type="entry name" value="BINDING MONOOXYGENASE, PUTATIVE (JCVI)-RELATED"/>
    <property type="match status" value="1"/>
</dbReference>
<gene>
    <name evidence="6" type="ORF">CH341_13725</name>
</gene>
<evidence type="ECO:0000313" key="7">
    <source>
        <dbReference type="Proteomes" id="UP000249130"/>
    </source>
</evidence>
<evidence type="ECO:0000256" key="3">
    <source>
        <dbReference type="ARBA" id="ARBA00022630"/>
    </source>
</evidence>
<comment type="caution">
    <text evidence="6">The sequence shown here is derived from an EMBL/GenBank/DDBJ whole genome shotgun (WGS) entry which is preliminary data.</text>
</comment>